<sequence length="187" mass="21687">MFFVPKFPSIKARHVRVECSFLEVSRVREGELILALNSVNRLTRVHVPHTLSHDVFMFQKFGLAEKETLFKYMAPKDRTWMEIELRKECKHNRRAWYNCPMAILGQLVLKDEYKRMLSTAMARIDRSKLSLDELQIQSDAAFEILYNLDWNAKGLVVTEDNLQMIASSTIGAAKEQGISQIHGQRDT</sequence>
<accession>A0ACC2BDL6</accession>
<name>A0ACC2BDL6_DIPCM</name>
<gene>
    <name evidence="1" type="ORF">O6H91_16G071500</name>
</gene>
<evidence type="ECO:0000313" key="1">
    <source>
        <dbReference type="EMBL" id="KAJ7527798.1"/>
    </source>
</evidence>
<dbReference type="Proteomes" id="UP001162992">
    <property type="component" value="Chromosome 16"/>
</dbReference>
<organism evidence="1 2">
    <name type="scientific">Diphasiastrum complanatum</name>
    <name type="common">Issler's clubmoss</name>
    <name type="synonym">Lycopodium complanatum</name>
    <dbReference type="NCBI Taxonomy" id="34168"/>
    <lineage>
        <taxon>Eukaryota</taxon>
        <taxon>Viridiplantae</taxon>
        <taxon>Streptophyta</taxon>
        <taxon>Embryophyta</taxon>
        <taxon>Tracheophyta</taxon>
        <taxon>Lycopodiopsida</taxon>
        <taxon>Lycopodiales</taxon>
        <taxon>Lycopodiaceae</taxon>
        <taxon>Lycopodioideae</taxon>
        <taxon>Diphasiastrum</taxon>
    </lineage>
</organism>
<protein>
    <submittedName>
        <fullName evidence="1">Uncharacterized protein</fullName>
    </submittedName>
</protein>
<reference evidence="2" key="1">
    <citation type="journal article" date="2024" name="Proc. Natl. Acad. Sci. U.S.A.">
        <title>Extraordinary preservation of gene collinearity over three hundred million years revealed in homosporous lycophytes.</title>
        <authorList>
            <person name="Li C."/>
            <person name="Wickell D."/>
            <person name="Kuo L.Y."/>
            <person name="Chen X."/>
            <person name="Nie B."/>
            <person name="Liao X."/>
            <person name="Peng D."/>
            <person name="Ji J."/>
            <person name="Jenkins J."/>
            <person name="Williams M."/>
            <person name="Shu S."/>
            <person name="Plott C."/>
            <person name="Barry K."/>
            <person name="Rajasekar S."/>
            <person name="Grimwood J."/>
            <person name="Han X."/>
            <person name="Sun S."/>
            <person name="Hou Z."/>
            <person name="He W."/>
            <person name="Dai G."/>
            <person name="Sun C."/>
            <person name="Schmutz J."/>
            <person name="Leebens-Mack J.H."/>
            <person name="Li F.W."/>
            <person name="Wang L."/>
        </authorList>
    </citation>
    <scope>NUCLEOTIDE SEQUENCE [LARGE SCALE GENOMIC DNA]</scope>
    <source>
        <strain evidence="2">cv. PW_Plant_1</strain>
    </source>
</reference>
<dbReference type="EMBL" id="CM055107">
    <property type="protein sequence ID" value="KAJ7527798.1"/>
    <property type="molecule type" value="Genomic_DNA"/>
</dbReference>
<comment type="caution">
    <text evidence="1">The sequence shown here is derived from an EMBL/GenBank/DDBJ whole genome shotgun (WGS) entry which is preliminary data.</text>
</comment>
<evidence type="ECO:0000313" key="2">
    <source>
        <dbReference type="Proteomes" id="UP001162992"/>
    </source>
</evidence>
<keyword evidence="2" id="KW-1185">Reference proteome</keyword>
<proteinExistence type="predicted"/>